<sequence length="320" mass="35494">MVIACFSARPSPYKGKRGNIYKCTVIRKQVGTHKIQCKESRENHTNFISFNFVGTTPLTATAPMPGCYMRIFAGSPADKSVAENVRIGDPLTMVITLDDQEIYGMKVTDCLVRDGLGWGEQMLINPEGCPVDYEILGLFEYSTSKTTAAVRFQAHKFPYTSSVYYQCNVKLCIKNAGGCDDVPPKCVEGQNILRRRRRDVNEIDGNGDLNEIEPEVDEDLTIEVFTGLYVNEDEEIPETEGASEILTPIREEITEDPDTFCLSPKTFAIGIAIAGLILMIAVIAAILILISRRRRRKEDSTTGSSIYSGPYTNTAYSHSS</sequence>
<organism evidence="5 6">
    <name type="scientific">Halocaridina rubra</name>
    <name type="common">Hawaiian red shrimp</name>
    <dbReference type="NCBI Taxonomy" id="373956"/>
    <lineage>
        <taxon>Eukaryota</taxon>
        <taxon>Metazoa</taxon>
        <taxon>Ecdysozoa</taxon>
        <taxon>Arthropoda</taxon>
        <taxon>Crustacea</taxon>
        <taxon>Multicrustacea</taxon>
        <taxon>Malacostraca</taxon>
        <taxon>Eumalacostraca</taxon>
        <taxon>Eucarida</taxon>
        <taxon>Decapoda</taxon>
        <taxon>Pleocyemata</taxon>
        <taxon>Caridea</taxon>
        <taxon>Atyoidea</taxon>
        <taxon>Atyidae</taxon>
        <taxon>Halocaridina</taxon>
    </lineage>
</organism>
<evidence type="ECO:0000313" key="6">
    <source>
        <dbReference type="Proteomes" id="UP001381693"/>
    </source>
</evidence>
<dbReference type="Pfam" id="PF25301">
    <property type="entry name" value="CUT_C"/>
    <property type="match status" value="1"/>
</dbReference>
<keyword evidence="6" id="KW-1185">Reference proteome</keyword>
<dbReference type="InterPro" id="IPR057475">
    <property type="entry name" value="CUT_C"/>
</dbReference>
<name>A0AAN8WIY5_HALRR</name>
<evidence type="ECO:0000259" key="4">
    <source>
        <dbReference type="PROSITE" id="PS51034"/>
    </source>
</evidence>
<keyword evidence="3" id="KW-0472">Membrane</keyword>
<dbReference type="SMART" id="SM00241">
    <property type="entry name" value="ZP"/>
    <property type="match status" value="1"/>
</dbReference>
<comment type="caution">
    <text evidence="5">The sequence shown here is derived from an EMBL/GenBank/DDBJ whole genome shotgun (WGS) entry which is preliminary data.</text>
</comment>
<keyword evidence="1" id="KW-0732">Signal</keyword>
<feature type="transmembrane region" description="Helical" evidence="3">
    <location>
        <begin position="267"/>
        <end position="290"/>
    </location>
</feature>
<feature type="compositionally biased region" description="Polar residues" evidence="2">
    <location>
        <begin position="301"/>
        <end position="320"/>
    </location>
</feature>
<evidence type="ECO:0000256" key="2">
    <source>
        <dbReference type="SAM" id="MobiDB-lite"/>
    </source>
</evidence>
<dbReference type="PANTHER" id="PTHR22907:SF54">
    <property type="entry name" value="GH04558P"/>
    <property type="match status" value="1"/>
</dbReference>
<gene>
    <name evidence="5" type="ORF">SK128_027106</name>
</gene>
<dbReference type="InterPro" id="IPR051962">
    <property type="entry name" value="Cuticlin"/>
</dbReference>
<evidence type="ECO:0000313" key="5">
    <source>
        <dbReference type="EMBL" id="KAK7066901.1"/>
    </source>
</evidence>
<dbReference type="AlphaFoldDB" id="A0AAN8WIY5"/>
<dbReference type="EMBL" id="JAXCGZ010018985">
    <property type="protein sequence ID" value="KAK7066901.1"/>
    <property type="molecule type" value="Genomic_DNA"/>
</dbReference>
<evidence type="ECO:0000256" key="3">
    <source>
        <dbReference type="SAM" id="Phobius"/>
    </source>
</evidence>
<dbReference type="Gene3D" id="2.60.40.4100">
    <property type="entry name" value="Zona pellucida, ZP-C domain"/>
    <property type="match status" value="1"/>
</dbReference>
<accession>A0AAN8WIY5</accession>
<keyword evidence="3" id="KW-1133">Transmembrane helix</keyword>
<feature type="domain" description="ZP" evidence="4">
    <location>
        <begin position="1"/>
        <end position="186"/>
    </location>
</feature>
<dbReference type="PROSITE" id="PS51034">
    <property type="entry name" value="ZP_2"/>
    <property type="match status" value="1"/>
</dbReference>
<reference evidence="5 6" key="1">
    <citation type="submission" date="2023-11" db="EMBL/GenBank/DDBJ databases">
        <title>Halocaridina rubra genome assembly.</title>
        <authorList>
            <person name="Smith C."/>
        </authorList>
    </citation>
    <scope>NUCLEOTIDE SEQUENCE [LARGE SCALE GENOMIC DNA]</scope>
    <source>
        <strain evidence="5">EP-1</strain>
        <tissue evidence="5">Whole</tissue>
    </source>
</reference>
<dbReference type="Proteomes" id="UP001381693">
    <property type="component" value="Unassembled WGS sequence"/>
</dbReference>
<protein>
    <recommendedName>
        <fullName evidence="4">ZP domain-containing protein</fullName>
    </recommendedName>
</protein>
<dbReference type="InterPro" id="IPR001507">
    <property type="entry name" value="ZP_dom"/>
</dbReference>
<proteinExistence type="predicted"/>
<feature type="region of interest" description="Disordered" evidence="2">
    <location>
        <begin position="300"/>
        <end position="320"/>
    </location>
</feature>
<dbReference type="PANTHER" id="PTHR22907">
    <property type="entry name" value="GH04558P"/>
    <property type="match status" value="1"/>
</dbReference>
<evidence type="ECO:0000256" key="1">
    <source>
        <dbReference type="ARBA" id="ARBA00022729"/>
    </source>
</evidence>
<dbReference type="InterPro" id="IPR042235">
    <property type="entry name" value="ZP-C_dom"/>
</dbReference>
<keyword evidence="3" id="KW-0812">Transmembrane</keyword>